<dbReference type="OrthoDB" id="6412948at2"/>
<comment type="caution">
    <text evidence="1">The sequence shown here is derived from an EMBL/GenBank/DDBJ whole genome shotgun (WGS) entry which is preliminary data.</text>
</comment>
<dbReference type="SUPFAM" id="SSF75169">
    <property type="entry name" value="DsrEFH-like"/>
    <property type="match status" value="1"/>
</dbReference>
<dbReference type="InterPro" id="IPR027396">
    <property type="entry name" value="DsrEFH-like"/>
</dbReference>
<dbReference type="Gene3D" id="3.40.1260.10">
    <property type="entry name" value="DsrEFH-like"/>
    <property type="match status" value="1"/>
</dbReference>
<dbReference type="Pfam" id="PF02635">
    <property type="entry name" value="DsrE"/>
    <property type="match status" value="1"/>
</dbReference>
<keyword evidence="2" id="KW-1185">Reference proteome</keyword>
<dbReference type="Proteomes" id="UP000288490">
    <property type="component" value="Unassembled WGS sequence"/>
</dbReference>
<organism evidence="1 2">
    <name type="scientific">Vagococcus bubulae</name>
    <dbReference type="NCBI Taxonomy" id="1977868"/>
    <lineage>
        <taxon>Bacteria</taxon>
        <taxon>Bacillati</taxon>
        <taxon>Bacillota</taxon>
        <taxon>Bacilli</taxon>
        <taxon>Lactobacillales</taxon>
        <taxon>Enterococcaceae</taxon>
        <taxon>Vagococcus</taxon>
    </lineage>
</organism>
<proteinExistence type="predicted"/>
<protein>
    <submittedName>
        <fullName evidence="1">Uncharacterized protein</fullName>
    </submittedName>
</protein>
<dbReference type="PANTHER" id="PTHR37691">
    <property type="entry name" value="BLR3518 PROTEIN"/>
    <property type="match status" value="1"/>
</dbReference>
<dbReference type="RefSeq" id="WP_125958380.1">
    <property type="nucleotide sequence ID" value="NZ_JAQEJV010000025.1"/>
</dbReference>
<evidence type="ECO:0000313" key="1">
    <source>
        <dbReference type="EMBL" id="RST91176.1"/>
    </source>
</evidence>
<evidence type="ECO:0000313" key="2">
    <source>
        <dbReference type="Proteomes" id="UP000288490"/>
    </source>
</evidence>
<reference evidence="1 2" key="1">
    <citation type="submission" date="2017-05" db="EMBL/GenBank/DDBJ databases">
        <title>Vagococcus spp. assemblies.</title>
        <authorList>
            <person name="Gulvik C.A."/>
        </authorList>
    </citation>
    <scope>NUCLEOTIDE SEQUENCE [LARGE SCALE GENOMIC DNA]</scope>
    <source>
        <strain evidence="1 2">SS1994</strain>
    </source>
</reference>
<accession>A0A429ZBX1</accession>
<dbReference type="AlphaFoldDB" id="A0A429ZBX1"/>
<dbReference type="EMBL" id="NGJT01000026">
    <property type="protein sequence ID" value="RST91176.1"/>
    <property type="molecule type" value="Genomic_DNA"/>
</dbReference>
<sequence length="111" mass="12673">MKVVFHIHEESMWPTCLANVKNFLVMSQDEQEVEVEVVANGPAIKGYLDRSICQMIEHLIQTEPVIFSSCQKAMANQGIKESDFLTKIKIVPSGVFRLVELQQQNFSYIKV</sequence>
<gene>
    <name evidence="1" type="ORF">CBF36_10480</name>
</gene>
<name>A0A429ZBX1_9ENTE</name>
<dbReference type="InterPro" id="IPR003787">
    <property type="entry name" value="Sulphur_relay_DsrE/F-like"/>
</dbReference>
<dbReference type="PANTHER" id="PTHR37691:SF1">
    <property type="entry name" value="BLR3518 PROTEIN"/>
    <property type="match status" value="1"/>
</dbReference>